<sequence length="106" mass="11646">NDIEALLYGIKRCPTCQNVIHIADNQVIPRDLILLANITMPIKVIPCQVHPTGGVNPVLLNIADKTGGSLHTIEQDIIYLSGIAVGETIDTGHYVYRRTNNGFIRI</sequence>
<proteinExistence type="predicted"/>
<organism evidence="1 2">
    <name type="scientific">Adineta steineri</name>
    <dbReference type="NCBI Taxonomy" id="433720"/>
    <lineage>
        <taxon>Eukaryota</taxon>
        <taxon>Metazoa</taxon>
        <taxon>Spiralia</taxon>
        <taxon>Gnathifera</taxon>
        <taxon>Rotifera</taxon>
        <taxon>Eurotatoria</taxon>
        <taxon>Bdelloidea</taxon>
        <taxon>Adinetida</taxon>
        <taxon>Adinetidae</taxon>
        <taxon>Adineta</taxon>
    </lineage>
</organism>
<evidence type="ECO:0000313" key="1">
    <source>
        <dbReference type="EMBL" id="CAF4355933.1"/>
    </source>
</evidence>
<feature type="non-terminal residue" evidence="1">
    <location>
        <position position="1"/>
    </location>
</feature>
<comment type="caution">
    <text evidence="1">The sequence shown here is derived from an EMBL/GenBank/DDBJ whole genome shotgun (WGS) entry which is preliminary data.</text>
</comment>
<reference evidence="1" key="1">
    <citation type="submission" date="2021-02" db="EMBL/GenBank/DDBJ databases">
        <authorList>
            <person name="Nowell W R."/>
        </authorList>
    </citation>
    <scope>NUCLEOTIDE SEQUENCE</scope>
</reference>
<dbReference type="Proteomes" id="UP000663868">
    <property type="component" value="Unassembled WGS sequence"/>
</dbReference>
<evidence type="ECO:0000313" key="2">
    <source>
        <dbReference type="Proteomes" id="UP000663868"/>
    </source>
</evidence>
<dbReference type="AlphaFoldDB" id="A0A820LDN7"/>
<gene>
    <name evidence="1" type="ORF">KXQ929_LOCUS48539</name>
</gene>
<accession>A0A820LDN7</accession>
<dbReference type="EMBL" id="CAJOBB010019191">
    <property type="protein sequence ID" value="CAF4355933.1"/>
    <property type="molecule type" value="Genomic_DNA"/>
</dbReference>
<name>A0A820LDN7_9BILA</name>
<protein>
    <submittedName>
        <fullName evidence="1">Uncharacterized protein</fullName>
    </submittedName>
</protein>